<name>A0ABR3V360_9PEZI</name>
<evidence type="ECO:0000313" key="3">
    <source>
        <dbReference type="Proteomes" id="UP001586593"/>
    </source>
</evidence>
<evidence type="ECO:0000256" key="1">
    <source>
        <dbReference type="SAM" id="MobiDB-lite"/>
    </source>
</evidence>
<accession>A0ABR3V360</accession>
<proteinExistence type="predicted"/>
<comment type="caution">
    <text evidence="2">The sequence shown here is derived from an EMBL/GenBank/DDBJ whole genome shotgun (WGS) entry which is preliminary data.</text>
</comment>
<dbReference type="EMBL" id="JAZHXJ010002933">
    <property type="protein sequence ID" value="KAL1836027.1"/>
    <property type="molecule type" value="Genomic_DNA"/>
</dbReference>
<dbReference type="Proteomes" id="UP001586593">
    <property type="component" value="Unassembled WGS sequence"/>
</dbReference>
<protein>
    <submittedName>
        <fullName evidence="2">Uncharacterized protein</fullName>
    </submittedName>
</protein>
<gene>
    <name evidence="2" type="ORF">VTK73DRAFT_5226</name>
</gene>
<organism evidence="2 3">
    <name type="scientific">Phialemonium thermophilum</name>
    <dbReference type="NCBI Taxonomy" id="223376"/>
    <lineage>
        <taxon>Eukaryota</taxon>
        <taxon>Fungi</taxon>
        <taxon>Dikarya</taxon>
        <taxon>Ascomycota</taxon>
        <taxon>Pezizomycotina</taxon>
        <taxon>Sordariomycetes</taxon>
        <taxon>Sordariomycetidae</taxon>
        <taxon>Cephalothecales</taxon>
        <taxon>Cephalothecaceae</taxon>
        <taxon>Phialemonium</taxon>
    </lineage>
</organism>
<evidence type="ECO:0000313" key="2">
    <source>
        <dbReference type="EMBL" id="KAL1836027.1"/>
    </source>
</evidence>
<reference evidence="2 3" key="1">
    <citation type="journal article" date="2024" name="Commun. Biol.">
        <title>Comparative genomic analysis of thermophilic fungi reveals convergent evolutionary adaptations and gene losses.</title>
        <authorList>
            <person name="Steindorff A.S."/>
            <person name="Aguilar-Pontes M.V."/>
            <person name="Robinson A.J."/>
            <person name="Andreopoulos B."/>
            <person name="LaButti K."/>
            <person name="Kuo A."/>
            <person name="Mondo S."/>
            <person name="Riley R."/>
            <person name="Otillar R."/>
            <person name="Haridas S."/>
            <person name="Lipzen A."/>
            <person name="Grimwood J."/>
            <person name="Schmutz J."/>
            <person name="Clum A."/>
            <person name="Reid I.D."/>
            <person name="Moisan M.C."/>
            <person name="Butler G."/>
            <person name="Nguyen T.T.M."/>
            <person name="Dewar K."/>
            <person name="Conant G."/>
            <person name="Drula E."/>
            <person name="Henrissat B."/>
            <person name="Hansel C."/>
            <person name="Singer S."/>
            <person name="Hutchinson M.I."/>
            <person name="de Vries R.P."/>
            <person name="Natvig D.O."/>
            <person name="Powell A.J."/>
            <person name="Tsang A."/>
            <person name="Grigoriev I.V."/>
        </authorList>
    </citation>
    <scope>NUCLEOTIDE SEQUENCE [LARGE SCALE GENOMIC DNA]</scope>
    <source>
        <strain evidence="2 3">ATCC 24622</strain>
    </source>
</reference>
<feature type="region of interest" description="Disordered" evidence="1">
    <location>
        <begin position="14"/>
        <end position="45"/>
    </location>
</feature>
<keyword evidence="3" id="KW-1185">Reference proteome</keyword>
<sequence length="92" mass="10475">MRPPVTLPVVTMPRARPRRRSKKVEVVDSMGQHRKPAPEPKATPWASMSCQYWVQKEVPKVPMVCSAVPMAMAVRKEPIQEIWEGGRPKKSE</sequence>